<dbReference type="InterPro" id="IPR011330">
    <property type="entry name" value="Glyco_hydro/deAcase_b/a-brl"/>
</dbReference>
<dbReference type="Gene3D" id="3.20.110.10">
    <property type="entry name" value="Glycoside hydrolase 38, N terminal domain"/>
    <property type="match status" value="1"/>
</dbReference>
<proteinExistence type="inferred from homology"/>
<dbReference type="Pfam" id="PF07748">
    <property type="entry name" value="Glyco_hydro_38C"/>
    <property type="match status" value="1"/>
</dbReference>
<keyword evidence="4" id="KW-0326">Glycosidase</keyword>
<evidence type="ECO:0000256" key="2">
    <source>
        <dbReference type="ARBA" id="ARBA00022723"/>
    </source>
</evidence>
<dbReference type="CDD" id="cd10814">
    <property type="entry name" value="GH38N_AMII_SpGH38_like"/>
    <property type="match status" value="1"/>
</dbReference>
<dbReference type="InterPro" id="IPR015341">
    <property type="entry name" value="Glyco_hydro_38_cen"/>
</dbReference>
<dbReference type="InterPro" id="IPR011013">
    <property type="entry name" value="Gal_mutarotase_sf_dom"/>
</dbReference>
<dbReference type="InterPro" id="IPR027291">
    <property type="entry name" value="Glyco_hydro_38_N_sf"/>
</dbReference>
<dbReference type="Pfam" id="PF09261">
    <property type="entry name" value="Alpha-mann_mid"/>
    <property type="match status" value="1"/>
</dbReference>
<dbReference type="Gene3D" id="1.20.1270.50">
    <property type="entry name" value="Glycoside hydrolase family 38, central domain"/>
    <property type="match status" value="1"/>
</dbReference>
<evidence type="ECO:0000256" key="1">
    <source>
        <dbReference type="ARBA" id="ARBA00009792"/>
    </source>
</evidence>
<dbReference type="Gene3D" id="2.60.40.2210">
    <property type="match status" value="1"/>
</dbReference>
<dbReference type="Gene3D" id="2.70.98.30">
    <property type="entry name" value="Golgi alpha-mannosidase II, domain 4"/>
    <property type="match status" value="1"/>
</dbReference>
<dbReference type="PANTHER" id="PTHR46017:SF2">
    <property type="entry name" value="MANNOSYLGLYCERATE HYDROLASE"/>
    <property type="match status" value="1"/>
</dbReference>
<dbReference type="SUPFAM" id="SSF74650">
    <property type="entry name" value="Galactose mutarotase-like"/>
    <property type="match status" value="1"/>
</dbReference>
<dbReference type="InterPro" id="IPR028995">
    <property type="entry name" value="Glyco_hydro_57/38_cen_sf"/>
</dbReference>
<gene>
    <name evidence="6" type="ORF">BSK51_10000</name>
</gene>
<dbReference type="Proteomes" id="UP000187313">
    <property type="component" value="Unassembled WGS sequence"/>
</dbReference>
<dbReference type="Pfam" id="PF01074">
    <property type="entry name" value="Glyco_hydro_38N"/>
    <property type="match status" value="1"/>
</dbReference>
<dbReference type="InterPro" id="IPR011682">
    <property type="entry name" value="Glyco_hydro_38_C"/>
</dbReference>
<keyword evidence="7" id="KW-1185">Reference proteome</keyword>
<dbReference type="InterPro" id="IPR041147">
    <property type="entry name" value="GH38_C"/>
</dbReference>
<dbReference type="PANTHER" id="PTHR46017">
    <property type="entry name" value="ALPHA-MANNOSIDASE 2C1"/>
    <property type="match status" value="1"/>
</dbReference>
<dbReference type="SMART" id="SM00872">
    <property type="entry name" value="Alpha-mann_mid"/>
    <property type="match status" value="1"/>
</dbReference>
<dbReference type="InterPro" id="IPR041509">
    <property type="entry name" value="GH38_beta-1"/>
</dbReference>
<dbReference type="Pfam" id="PF18438">
    <property type="entry name" value="Glyco_hydro_38"/>
    <property type="match status" value="1"/>
</dbReference>
<organism evidence="6 7">
    <name type="scientific">Paenibacillus odorifer</name>
    <dbReference type="NCBI Taxonomy" id="189426"/>
    <lineage>
        <taxon>Bacteria</taxon>
        <taxon>Bacillati</taxon>
        <taxon>Bacillota</taxon>
        <taxon>Bacilli</taxon>
        <taxon>Bacillales</taxon>
        <taxon>Paenibacillaceae</taxon>
        <taxon>Paenibacillus</taxon>
    </lineage>
</organism>
<keyword evidence="3" id="KW-0378">Hydrolase</keyword>
<dbReference type="Pfam" id="PF17677">
    <property type="entry name" value="Glyco_hydro38C2"/>
    <property type="match status" value="1"/>
</dbReference>
<sequence length="887" mass="99422">MPYEAHHVKLIETINSLIETFESDPDFKSFYLDGQTIVVEDYLQVYPEKREIIQRLCDAGKLSLGPWYILQDEFLTSGEANVRNLQIGHRDARTFGPISKIGYFPDSFGNMGQAAQILQQAGIDTAIFGRGVKATGFNNRVVDASDQESPYSELIWQSPDGSKVLGILFANWYNNGMEIPVDPDTAKSYWDHRIARTRQYASTRHLLLMNGCDHQPIQTDLSEALRVARELYPDCDFIHSNYDDYIKAVKNELPDDLTLTTGELRGQHTDGWYSLVNTASARVYIKQLNQQNQTLLEKIAEPLAAIAHGLGKAYPHGLMQYAWKTLMQNHPHDSICGCSVDEVYHEMKTRFAKSMEVGSALITDSARFISAKVDTSIFASFGEDATAFVVYNTSGYSSSSVVTLEIEWSHRFFNQSEDPSAVFKQVSDRSHGEGYLVNSQGDRLDCTVEDLGVRFGYELPNDRFRQPYMAHALRLTFEAKSLPALGLATFAWIPAMDTAISKSSSDTLITDDFTMENEFIRVIVAQDGSFSMFDKGSDELYSDLGVYEDVGDIGNEYIFKQPEGDVAITTRGIPAEIRLTENTPYRAAFEIRHTLEVPATADEQLQQEVETMVEFRKRKSVRSQQLVPLNIVTRISLERESHALQVHTRIDNTAKDHRLRVLLPTGIKTALHYADSVFEVAERETIPAPEWENPSNCQHMQAFVDVHADDRGLTAAGKGLNEYEVLQDDKGTIALTLLRSIGELGDWGVFHTPDAQCLGVNVAEWSLIPHGGGDNRFAAYREAYRYAVPVTTAQTGIHEGTLPPVHSFLAWDGKEMAFSSLKINEDNGDLMARWYNLAYTPSNLSINTRENSLLYHSNIMEEMTSEVQTQPIPVCKAGIVTIGITPL</sequence>
<evidence type="ECO:0000256" key="3">
    <source>
        <dbReference type="ARBA" id="ARBA00022801"/>
    </source>
</evidence>
<accession>A0ABX3HSS1</accession>
<name>A0ABX3HSS1_9BACL</name>
<dbReference type="SUPFAM" id="SSF88713">
    <property type="entry name" value="Glycoside hydrolase/deacetylase"/>
    <property type="match status" value="1"/>
</dbReference>
<protein>
    <submittedName>
        <fullName evidence="6">Alpha-mannosidase</fullName>
    </submittedName>
</protein>
<dbReference type="SUPFAM" id="SSF88688">
    <property type="entry name" value="Families 57/38 glycoside transferase middle domain"/>
    <property type="match status" value="1"/>
</dbReference>
<dbReference type="InterPro" id="IPR000602">
    <property type="entry name" value="Glyco_hydro_38_N"/>
</dbReference>
<evidence type="ECO:0000256" key="4">
    <source>
        <dbReference type="ARBA" id="ARBA00023295"/>
    </source>
</evidence>
<evidence type="ECO:0000313" key="7">
    <source>
        <dbReference type="Proteomes" id="UP000187313"/>
    </source>
</evidence>
<reference evidence="6 7" key="1">
    <citation type="submission" date="2016-10" db="EMBL/GenBank/DDBJ databases">
        <title>Paenibacillus species isolates.</title>
        <authorList>
            <person name="Beno S.M."/>
        </authorList>
    </citation>
    <scope>NUCLEOTIDE SEQUENCE [LARGE SCALE GENOMIC DNA]</scope>
    <source>
        <strain evidence="6 7">FSL R5-0923</strain>
    </source>
</reference>
<dbReference type="EMBL" id="MPTD01000005">
    <property type="protein sequence ID" value="OMD53530.1"/>
    <property type="molecule type" value="Genomic_DNA"/>
</dbReference>
<comment type="caution">
    <text evidence="6">The sequence shown here is derived from an EMBL/GenBank/DDBJ whole genome shotgun (WGS) entry which is preliminary data.</text>
</comment>
<evidence type="ECO:0000259" key="5">
    <source>
        <dbReference type="SMART" id="SM00872"/>
    </source>
</evidence>
<keyword evidence="2" id="KW-0479">Metal-binding</keyword>
<evidence type="ECO:0000313" key="6">
    <source>
        <dbReference type="EMBL" id="OMD53530.1"/>
    </source>
</evidence>
<dbReference type="InterPro" id="IPR037094">
    <property type="entry name" value="Glyco_hydro_38_cen_sf"/>
</dbReference>
<comment type="similarity">
    <text evidence="1">Belongs to the glycosyl hydrolase 38 family.</text>
</comment>
<feature type="domain" description="Glycoside hydrolase family 38 central" evidence="5">
    <location>
        <begin position="278"/>
        <end position="351"/>
    </location>
</feature>